<dbReference type="NCBIfam" id="TIGR00247">
    <property type="entry name" value="endolytic transglycosylase MltG"/>
    <property type="match status" value="1"/>
</dbReference>
<evidence type="ECO:0000256" key="6">
    <source>
        <dbReference type="ARBA" id="ARBA00023316"/>
    </source>
</evidence>
<reference evidence="8 9" key="1">
    <citation type="submission" date="2016-01" db="EMBL/GenBank/DDBJ databases">
        <title>Genome sequencing of Roseivirga spongicola UST030701-084.</title>
        <authorList>
            <person name="Selvaratnam C."/>
            <person name="Thevarajoo S."/>
            <person name="Goh K.M."/>
            <person name="Ee R."/>
            <person name="Chan K.-G."/>
            <person name="Chong C.S."/>
        </authorList>
    </citation>
    <scope>NUCLEOTIDE SEQUENCE [LARGE SCALE GENOMIC DNA]</scope>
    <source>
        <strain evidence="8 9">UST030701-084</strain>
    </source>
</reference>
<evidence type="ECO:0000256" key="1">
    <source>
        <dbReference type="ARBA" id="ARBA00022475"/>
    </source>
</evidence>
<gene>
    <name evidence="7" type="primary">mltG</name>
    <name evidence="8" type="ORF">AWW68_00670</name>
</gene>
<protein>
    <recommendedName>
        <fullName evidence="7">Endolytic murein transglycosylase</fullName>
        <ecNumber evidence="7">4.2.2.29</ecNumber>
    </recommendedName>
    <alternativeName>
        <fullName evidence="7">Peptidoglycan lytic transglycosylase</fullName>
    </alternativeName>
    <alternativeName>
        <fullName evidence="7">Peptidoglycan polymerization terminase</fullName>
    </alternativeName>
</protein>
<comment type="similarity">
    <text evidence="7">Belongs to the transglycosylase MltG family.</text>
</comment>
<dbReference type="InterPro" id="IPR003770">
    <property type="entry name" value="MLTG-like"/>
</dbReference>
<dbReference type="PANTHER" id="PTHR30518">
    <property type="entry name" value="ENDOLYTIC MUREIN TRANSGLYCOSYLASE"/>
    <property type="match status" value="1"/>
</dbReference>
<dbReference type="AlphaFoldDB" id="A0A150XF70"/>
<evidence type="ECO:0000256" key="5">
    <source>
        <dbReference type="ARBA" id="ARBA00023239"/>
    </source>
</evidence>
<dbReference type="GO" id="GO:0008932">
    <property type="term" value="F:lytic endotransglycosylase activity"/>
    <property type="evidence" value="ECO:0007669"/>
    <property type="project" value="UniProtKB-UniRule"/>
</dbReference>
<dbReference type="HAMAP" id="MF_02065">
    <property type="entry name" value="MltG"/>
    <property type="match status" value="1"/>
</dbReference>
<evidence type="ECO:0000313" key="8">
    <source>
        <dbReference type="EMBL" id="KYG77314.1"/>
    </source>
</evidence>
<comment type="caution">
    <text evidence="8">The sequence shown here is derived from an EMBL/GenBank/DDBJ whole genome shotgun (WGS) entry which is preliminary data.</text>
</comment>
<feature type="transmembrane region" description="Helical" evidence="7">
    <location>
        <begin position="7"/>
        <end position="26"/>
    </location>
</feature>
<comment type="function">
    <text evidence="7">Functions as a peptidoglycan terminase that cleaves nascent peptidoglycan strands endolytically to terminate their elongation.</text>
</comment>
<proteinExistence type="inferred from homology"/>
<sequence>MKKRKRFVLGMVIFSVLLTSFSFYFYQLFYGANILTESEPREILVDYDDNFDSLRNYLYNEGVIEDALSFSFVAKVLKYPDLIKPGVYRLESQMTNLEAIRKLRSGDQTPVNITFNNVRFKTDLTEKITTGIGLKSEEFEALLNDDDFLEKYGFNSDNVMAMFIPNTYEVYWTVSAESLFERMNKEYTSFWTPERKAKAEEIGLTPVEVSALASIVQDESIKSEEKPTIAGLYINRLNKNMLLQADPTVKYALGDFTIQRILTADTKVDSPYNTYRYRGLPPGPINLPSISSLNAVLNYEDHSYIYMCAKEDFSGFHRFAKTLSEHNRNARLFQQALNNRRIYR</sequence>
<dbReference type="PANTHER" id="PTHR30518:SF2">
    <property type="entry name" value="ENDOLYTIC MUREIN TRANSGLYCOSYLASE"/>
    <property type="match status" value="1"/>
</dbReference>
<evidence type="ECO:0000256" key="2">
    <source>
        <dbReference type="ARBA" id="ARBA00022692"/>
    </source>
</evidence>
<evidence type="ECO:0000256" key="3">
    <source>
        <dbReference type="ARBA" id="ARBA00022989"/>
    </source>
</evidence>
<evidence type="ECO:0000313" key="9">
    <source>
        <dbReference type="Proteomes" id="UP000075606"/>
    </source>
</evidence>
<dbReference type="GO" id="GO:0005886">
    <property type="term" value="C:plasma membrane"/>
    <property type="evidence" value="ECO:0007669"/>
    <property type="project" value="UniProtKB-SubCell"/>
</dbReference>
<organism evidence="8 9">
    <name type="scientific">Roseivirga spongicola</name>
    <dbReference type="NCBI Taxonomy" id="333140"/>
    <lineage>
        <taxon>Bacteria</taxon>
        <taxon>Pseudomonadati</taxon>
        <taxon>Bacteroidota</taxon>
        <taxon>Cytophagia</taxon>
        <taxon>Cytophagales</taxon>
        <taxon>Roseivirgaceae</taxon>
        <taxon>Roseivirga</taxon>
    </lineage>
</organism>
<dbReference type="EC" id="4.2.2.29" evidence="7"/>
<keyword evidence="4 7" id="KW-0472">Membrane</keyword>
<dbReference type="GO" id="GO:0009252">
    <property type="term" value="P:peptidoglycan biosynthetic process"/>
    <property type="evidence" value="ECO:0007669"/>
    <property type="project" value="UniProtKB-UniRule"/>
</dbReference>
<dbReference type="GO" id="GO:0071555">
    <property type="term" value="P:cell wall organization"/>
    <property type="evidence" value="ECO:0007669"/>
    <property type="project" value="UniProtKB-KW"/>
</dbReference>
<keyword evidence="5 7" id="KW-0456">Lyase</keyword>
<evidence type="ECO:0000256" key="7">
    <source>
        <dbReference type="HAMAP-Rule" id="MF_02065"/>
    </source>
</evidence>
<feature type="site" description="Important for catalytic activity" evidence="7">
    <location>
        <position position="219"/>
    </location>
</feature>
<keyword evidence="2 7" id="KW-0812">Transmembrane</keyword>
<keyword evidence="1 7" id="KW-1003">Cell membrane</keyword>
<dbReference type="Pfam" id="PF02618">
    <property type="entry name" value="YceG"/>
    <property type="match status" value="1"/>
</dbReference>
<keyword evidence="6 7" id="KW-0961">Cell wall biogenesis/degradation</keyword>
<dbReference type="Gene3D" id="3.30.1490.480">
    <property type="entry name" value="Endolytic murein transglycosylase"/>
    <property type="match status" value="1"/>
</dbReference>
<dbReference type="STRING" id="333140.AWW68_00670"/>
<comment type="subcellular location">
    <subcellularLocation>
        <location evidence="7">Cell membrane</location>
        <topology evidence="7">Single-pass membrane protein</topology>
    </subcellularLocation>
</comment>
<accession>A0A150XF70</accession>
<name>A0A150XF70_9BACT</name>
<comment type="catalytic activity">
    <reaction evidence="7">
        <text>a peptidoglycan chain = a peptidoglycan chain with N-acetyl-1,6-anhydromuramyl-[peptide] at the reducing end + a peptidoglycan chain with N-acetylglucosamine at the non-reducing end.</text>
        <dbReference type="EC" id="4.2.2.29"/>
    </reaction>
</comment>
<dbReference type="EMBL" id="LRPC01000001">
    <property type="protein sequence ID" value="KYG77314.1"/>
    <property type="molecule type" value="Genomic_DNA"/>
</dbReference>
<dbReference type="CDD" id="cd08010">
    <property type="entry name" value="MltG_like"/>
    <property type="match status" value="1"/>
</dbReference>
<evidence type="ECO:0000256" key="4">
    <source>
        <dbReference type="ARBA" id="ARBA00023136"/>
    </source>
</evidence>
<keyword evidence="3 7" id="KW-1133">Transmembrane helix</keyword>
<dbReference type="RefSeq" id="WP_068215527.1">
    <property type="nucleotide sequence ID" value="NZ_LRPC01000001.1"/>
</dbReference>
<dbReference type="OrthoDB" id="9814591at2"/>
<dbReference type="Proteomes" id="UP000075606">
    <property type="component" value="Unassembled WGS sequence"/>
</dbReference>
<dbReference type="Gene3D" id="3.30.160.60">
    <property type="entry name" value="Classic Zinc Finger"/>
    <property type="match status" value="1"/>
</dbReference>
<keyword evidence="9" id="KW-1185">Reference proteome</keyword>